<dbReference type="Proteomes" id="UP001527099">
    <property type="component" value="Unassembled WGS sequence"/>
</dbReference>
<keyword evidence="2" id="KW-1185">Reference proteome</keyword>
<evidence type="ECO:0000313" key="1">
    <source>
        <dbReference type="EMBL" id="MCY9694769.1"/>
    </source>
</evidence>
<accession>A0ABT4GF07</accession>
<comment type="caution">
    <text evidence="1">The sequence shown here is derived from an EMBL/GenBank/DDBJ whole genome shotgun (WGS) entry which is preliminary data.</text>
</comment>
<dbReference type="RefSeq" id="WP_268616323.1">
    <property type="nucleotide sequence ID" value="NZ_JAMDMX010000054.1"/>
</dbReference>
<dbReference type="PANTHER" id="PTHR35004">
    <property type="entry name" value="TRANSPOSASE RV3428C-RELATED"/>
    <property type="match status" value="1"/>
</dbReference>
<sequence>MTQLFQRFQAHFGFEVTFCNPASGHEKGNVENKVGYARRNYFVPLPSAPSLLEWNAELFQVCELDNAREHYKKDEPICTLFEADRKALLPLPKLEFEACRYEHVKTNGYGKFVLGGCHTYSSSPMYAEREIVVRVSAHFIEPLDEAGDAISRHNREFGSERTDTVDWTTMLDQLMVKPAAWKNSVMRSQLAYEVRDYMDEQDKSGLKQALKLIKDLSNQYGLDVAMTSMQEAIVRKRTEGLPVNAAVVAARIVHYGLHTPGEAGPDMSRYDELLPASGGANYGSK</sequence>
<organism evidence="1 2">
    <name type="scientific">Paenibacillus alginolyticus</name>
    <dbReference type="NCBI Taxonomy" id="59839"/>
    <lineage>
        <taxon>Bacteria</taxon>
        <taxon>Bacillati</taxon>
        <taxon>Bacillota</taxon>
        <taxon>Bacilli</taxon>
        <taxon>Bacillales</taxon>
        <taxon>Paenibacillaceae</taxon>
        <taxon>Paenibacillus</taxon>
    </lineage>
</organism>
<reference evidence="1 2" key="1">
    <citation type="submission" date="2022-05" db="EMBL/GenBank/DDBJ databases">
        <title>Genome Sequencing of Bee-Associated Microbes.</title>
        <authorList>
            <person name="Dunlap C."/>
        </authorList>
    </citation>
    <scope>NUCLEOTIDE SEQUENCE [LARGE SCALE GENOMIC DNA]</scope>
    <source>
        <strain evidence="1 2">NRRL B-14421</strain>
    </source>
</reference>
<evidence type="ECO:0000313" key="2">
    <source>
        <dbReference type="Proteomes" id="UP001527099"/>
    </source>
</evidence>
<protein>
    <recommendedName>
        <fullName evidence="3">Transposase</fullName>
    </recommendedName>
</protein>
<dbReference type="PANTHER" id="PTHR35004:SF6">
    <property type="entry name" value="TRANSPOSASE"/>
    <property type="match status" value="1"/>
</dbReference>
<gene>
    <name evidence="1" type="ORF">M5X19_17930</name>
</gene>
<evidence type="ECO:0008006" key="3">
    <source>
        <dbReference type="Google" id="ProtNLM"/>
    </source>
</evidence>
<dbReference type="EMBL" id="JAMDMX010000054">
    <property type="protein sequence ID" value="MCY9694769.1"/>
    <property type="molecule type" value="Genomic_DNA"/>
</dbReference>
<name>A0ABT4GF07_9BACL</name>
<proteinExistence type="predicted"/>